<gene>
    <name evidence="1" type="ORF">BV22DRAFT_1101856</name>
</gene>
<proteinExistence type="predicted"/>
<evidence type="ECO:0000313" key="1">
    <source>
        <dbReference type="EMBL" id="KAH7930252.1"/>
    </source>
</evidence>
<dbReference type="Proteomes" id="UP000790709">
    <property type="component" value="Unassembled WGS sequence"/>
</dbReference>
<dbReference type="EMBL" id="MU266333">
    <property type="protein sequence ID" value="KAH7930252.1"/>
    <property type="molecule type" value="Genomic_DNA"/>
</dbReference>
<evidence type="ECO:0000313" key="2">
    <source>
        <dbReference type="Proteomes" id="UP000790709"/>
    </source>
</evidence>
<sequence>MSRIFPQPSPSLPSFTSLLIQGRYHPSAPIHLCLSIPSGTKAMLLTPSRQTLIQGLVEYNDEWINSRSGIGSVTRISSQVDILYPPTPGHLVALLSSFRTHETSTSAPIDAKTTLESAPSLIVLHEPSAYFLSESSDNLCVTLSNKPELRSSAAPASFVLFDSQLDRLKLPVLRPPPRSAFDDPEERSEAPRPESVTALAQKYFEWVGNFEIPEGDSPSSPGVASRVLKLRLHKQDSHGDDQDIVWGYSELLQSGKSLSQKPSKTFVW</sequence>
<accession>A0ACB8BXN8</accession>
<comment type="caution">
    <text evidence="1">The sequence shown here is derived from an EMBL/GenBank/DDBJ whole genome shotgun (WGS) entry which is preliminary data.</text>
</comment>
<organism evidence="1 2">
    <name type="scientific">Leucogyrophana mollusca</name>
    <dbReference type="NCBI Taxonomy" id="85980"/>
    <lineage>
        <taxon>Eukaryota</taxon>
        <taxon>Fungi</taxon>
        <taxon>Dikarya</taxon>
        <taxon>Basidiomycota</taxon>
        <taxon>Agaricomycotina</taxon>
        <taxon>Agaricomycetes</taxon>
        <taxon>Agaricomycetidae</taxon>
        <taxon>Boletales</taxon>
        <taxon>Boletales incertae sedis</taxon>
        <taxon>Leucogyrophana</taxon>
    </lineage>
</organism>
<protein>
    <submittedName>
        <fullName evidence="1">Uncharacterized protein</fullName>
    </submittedName>
</protein>
<name>A0ACB8BXN8_9AGAM</name>
<keyword evidence="2" id="KW-1185">Reference proteome</keyword>
<reference evidence="1" key="1">
    <citation type="journal article" date="2021" name="New Phytol.">
        <title>Evolutionary innovations through gain and loss of genes in the ectomycorrhizal Boletales.</title>
        <authorList>
            <person name="Wu G."/>
            <person name="Miyauchi S."/>
            <person name="Morin E."/>
            <person name="Kuo A."/>
            <person name="Drula E."/>
            <person name="Varga T."/>
            <person name="Kohler A."/>
            <person name="Feng B."/>
            <person name="Cao Y."/>
            <person name="Lipzen A."/>
            <person name="Daum C."/>
            <person name="Hundley H."/>
            <person name="Pangilinan J."/>
            <person name="Johnson J."/>
            <person name="Barry K."/>
            <person name="LaButti K."/>
            <person name="Ng V."/>
            <person name="Ahrendt S."/>
            <person name="Min B."/>
            <person name="Choi I.G."/>
            <person name="Park H."/>
            <person name="Plett J.M."/>
            <person name="Magnuson J."/>
            <person name="Spatafora J.W."/>
            <person name="Nagy L.G."/>
            <person name="Henrissat B."/>
            <person name="Grigoriev I.V."/>
            <person name="Yang Z.L."/>
            <person name="Xu J."/>
            <person name="Martin F.M."/>
        </authorList>
    </citation>
    <scope>NUCLEOTIDE SEQUENCE</scope>
    <source>
        <strain evidence="1">KUC20120723A-06</strain>
    </source>
</reference>